<gene>
    <name evidence="3" type="ORF">DZC73_09860</name>
</gene>
<feature type="signal peptide" evidence="1">
    <location>
        <begin position="1"/>
        <end position="19"/>
    </location>
</feature>
<protein>
    <submittedName>
        <fullName evidence="3">DUF2147 domain-containing protein</fullName>
    </submittedName>
</protein>
<dbReference type="PANTHER" id="PTHR36919">
    <property type="entry name" value="BLR1215 PROTEIN"/>
    <property type="match status" value="1"/>
</dbReference>
<name>A0A3N7HSG6_9BURK</name>
<evidence type="ECO:0000256" key="1">
    <source>
        <dbReference type="SAM" id="SignalP"/>
    </source>
</evidence>
<comment type="caution">
    <text evidence="3">The sequence shown here is derived from an EMBL/GenBank/DDBJ whole genome shotgun (WGS) entry which is preliminary data.</text>
</comment>
<dbReference type="InterPro" id="IPR019223">
    <property type="entry name" value="DUF2147"/>
</dbReference>
<feature type="chain" id="PRO_5018113755" evidence="1">
    <location>
        <begin position="20"/>
        <end position="146"/>
    </location>
</feature>
<dbReference type="EMBL" id="QUSW01000002">
    <property type="protein sequence ID" value="RQP25144.1"/>
    <property type="molecule type" value="Genomic_DNA"/>
</dbReference>
<dbReference type="RefSeq" id="WP_124540050.1">
    <property type="nucleotide sequence ID" value="NZ_QUSW01000002.1"/>
</dbReference>
<organism evidence="3 4">
    <name type="scientific">Piscinibacter terrae</name>
    <dbReference type="NCBI Taxonomy" id="2496871"/>
    <lineage>
        <taxon>Bacteria</taxon>
        <taxon>Pseudomonadati</taxon>
        <taxon>Pseudomonadota</taxon>
        <taxon>Betaproteobacteria</taxon>
        <taxon>Burkholderiales</taxon>
        <taxon>Sphaerotilaceae</taxon>
        <taxon>Piscinibacter</taxon>
    </lineage>
</organism>
<dbReference type="Gene3D" id="2.40.128.520">
    <property type="match status" value="1"/>
</dbReference>
<reference evidence="3 4" key="2">
    <citation type="submission" date="2018-12" db="EMBL/GenBank/DDBJ databases">
        <title>Rhizobacter gummiphilus sp. nov., a rubber-degrading bacterium isolated from the soil of a botanical garden in Japan.</title>
        <authorList>
            <person name="Shunsuke S.S."/>
        </authorList>
    </citation>
    <scope>NUCLEOTIDE SEQUENCE [LARGE SCALE GENOMIC DNA]</scope>
    <source>
        <strain evidence="3 4">S-16</strain>
    </source>
</reference>
<feature type="domain" description="DUF2147" evidence="2">
    <location>
        <begin position="25"/>
        <end position="144"/>
    </location>
</feature>
<sequence length="146" mass="15935">MKRVIALLALAMGTTVAFAQMTPVGVWKTIDDDGKTEKSTVRISDAGGALSGRIETLTDASKREAVCDKCSDERKDKKLVGLTILRNVTKDADEESLWAGGDILDPNNGKVYKVRLRPVDGGKKLEVRGFVGMPMLGRTQTWVRVE</sequence>
<reference evidence="3 4" key="1">
    <citation type="submission" date="2018-08" db="EMBL/GenBank/DDBJ databases">
        <authorList>
            <person name="Khan S.A."/>
            <person name="Jeon C.O."/>
            <person name="Chun B.H."/>
            <person name="Jeong S.E."/>
        </authorList>
    </citation>
    <scope>NUCLEOTIDE SEQUENCE [LARGE SCALE GENOMIC DNA]</scope>
    <source>
        <strain evidence="3 4">S-16</strain>
    </source>
</reference>
<keyword evidence="4" id="KW-1185">Reference proteome</keyword>
<dbReference type="AlphaFoldDB" id="A0A3N7HSG6"/>
<dbReference type="Proteomes" id="UP000267464">
    <property type="component" value="Unassembled WGS sequence"/>
</dbReference>
<evidence type="ECO:0000313" key="3">
    <source>
        <dbReference type="EMBL" id="RQP25144.1"/>
    </source>
</evidence>
<dbReference type="Pfam" id="PF09917">
    <property type="entry name" value="DUF2147"/>
    <property type="match status" value="1"/>
</dbReference>
<dbReference type="OrthoDB" id="9814399at2"/>
<accession>A0A3N7HSG6</accession>
<evidence type="ECO:0000259" key="2">
    <source>
        <dbReference type="Pfam" id="PF09917"/>
    </source>
</evidence>
<evidence type="ECO:0000313" key="4">
    <source>
        <dbReference type="Proteomes" id="UP000267464"/>
    </source>
</evidence>
<dbReference type="PANTHER" id="PTHR36919:SF3">
    <property type="entry name" value="BLL5882 PROTEIN"/>
    <property type="match status" value="1"/>
</dbReference>
<proteinExistence type="predicted"/>
<keyword evidence="1" id="KW-0732">Signal</keyword>